<comment type="caution">
    <text evidence="1">The sequence shown here is derived from an EMBL/GenBank/DDBJ whole genome shotgun (WGS) entry which is preliminary data.</text>
</comment>
<evidence type="ECO:0000313" key="1">
    <source>
        <dbReference type="EMBL" id="MEK8127599.1"/>
    </source>
</evidence>
<organism evidence="1 2">
    <name type="scientific">Paenibacillus filicis</name>
    <dbReference type="NCBI Taxonomy" id="669464"/>
    <lineage>
        <taxon>Bacteria</taxon>
        <taxon>Bacillati</taxon>
        <taxon>Bacillota</taxon>
        <taxon>Bacilli</taxon>
        <taxon>Bacillales</taxon>
        <taxon>Paenibacillaceae</taxon>
        <taxon>Paenibacillus</taxon>
    </lineage>
</organism>
<dbReference type="Proteomes" id="UP001469365">
    <property type="component" value="Unassembled WGS sequence"/>
</dbReference>
<dbReference type="EMBL" id="JBBPCC010000003">
    <property type="protein sequence ID" value="MEK8127599.1"/>
    <property type="molecule type" value="Genomic_DNA"/>
</dbReference>
<reference evidence="1 2" key="1">
    <citation type="submission" date="2024-04" db="EMBL/GenBank/DDBJ databases">
        <title>draft genome sequnece of Paenibacillus filicis.</title>
        <authorList>
            <person name="Kim D.-U."/>
        </authorList>
    </citation>
    <scope>NUCLEOTIDE SEQUENCE [LARGE SCALE GENOMIC DNA]</scope>
    <source>
        <strain evidence="1 2">KACC14197</strain>
    </source>
</reference>
<protein>
    <recommendedName>
        <fullName evidence="3">Lipoprotein</fullName>
    </recommendedName>
</protein>
<proteinExistence type="predicted"/>
<accession>A0ABU9DFD3</accession>
<keyword evidence="2" id="KW-1185">Reference proteome</keyword>
<evidence type="ECO:0008006" key="3">
    <source>
        <dbReference type="Google" id="ProtNLM"/>
    </source>
</evidence>
<name>A0ABU9DFD3_9BACL</name>
<dbReference type="RefSeq" id="WP_341414659.1">
    <property type="nucleotide sequence ID" value="NZ_JBBPCC010000003.1"/>
</dbReference>
<gene>
    <name evidence="1" type="ORF">WMW72_06680</name>
</gene>
<evidence type="ECO:0000313" key="2">
    <source>
        <dbReference type="Proteomes" id="UP001469365"/>
    </source>
</evidence>
<sequence length="170" mass="19115">MLKKKRWLLAATATLVIVGTICWPKGDLLEVAAEQPTGPQAVQAISAIKDEFQQQTELAERVQREQINELELKRAALQHADSKTASEAFASTFAAYKEMHAKHRNLYANKNDSDHPSNQKARDEIEKKEQLIADFEHEWASSSKTDEQLLNEFIAAARQLNTELLSEGAE</sequence>